<name>A0A7G2FD71_ARATH</name>
<dbReference type="InterPro" id="IPR004146">
    <property type="entry name" value="DC1"/>
</dbReference>
<accession>A0A7G2FD71</accession>
<keyword evidence="1" id="KW-0677">Repeat</keyword>
<protein>
    <submittedName>
        <fullName evidence="3">(thale cress) hypothetical protein</fullName>
    </submittedName>
</protein>
<dbReference type="EMBL" id="LR881470">
    <property type="protein sequence ID" value="CAD5333785.1"/>
    <property type="molecule type" value="Genomic_DNA"/>
</dbReference>
<dbReference type="Pfam" id="PF03107">
    <property type="entry name" value="C1_2"/>
    <property type="match status" value="2"/>
</dbReference>
<dbReference type="InterPro" id="IPR046349">
    <property type="entry name" value="C1-like_sf"/>
</dbReference>
<evidence type="ECO:0000256" key="1">
    <source>
        <dbReference type="ARBA" id="ARBA00022737"/>
    </source>
</evidence>
<dbReference type="PANTHER" id="PTHR46288">
    <property type="entry name" value="PHORBOL-ESTER/DAG-TYPE DOMAIN-CONTAINING PROTEIN"/>
    <property type="match status" value="1"/>
</dbReference>
<evidence type="ECO:0000259" key="2">
    <source>
        <dbReference type="Pfam" id="PF03107"/>
    </source>
</evidence>
<reference evidence="3 4" key="1">
    <citation type="submission" date="2020-09" db="EMBL/GenBank/DDBJ databases">
        <authorList>
            <person name="Ashkenazy H."/>
        </authorList>
    </citation>
    <scope>NUCLEOTIDE SEQUENCE [LARGE SCALE GENOMIC DNA]</scope>
    <source>
        <strain evidence="4">cv. Cdm-0</strain>
    </source>
</reference>
<dbReference type="PANTHER" id="PTHR46288:SF27">
    <property type="entry name" value="CYSTEINE_HISTIDINE-RICH C1 DOMAIN FAMILY PROTEIN"/>
    <property type="match status" value="1"/>
</dbReference>
<evidence type="ECO:0000313" key="3">
    <source>
        <dbReference type="EMBL" id="CAD5333785.1"/>
    </source>
</evidence>
<evidence type="ECO:0000313" key="4">
    <source>
        <dbReference type="Proteomes" id="UP000516314"/>
    </source>
</evidence>
<proteinExistence type="predicted"/>
<dbReference type="SUPFAM" id="SSF57889">
    <property type="entry name" value="Cysteine-rich domain"/>
    <property type="match status" value="2"/>
</dbReference>
<organism evidence="3 4">
    <name type="scientific">Arabidopsis thaliana</name>
    <name type="common">Mouse-ear cress</name>
    <dbReference type="NCBI Taxonomy" id="3702"/>
    <lineage>
        <taxon>Eukaryota</taxon>
        <taxon>Viridiplantae</taxon>
        <taxon>Streptophyta</taxon>
        <taxon>Embryophyta</taxon>
        <taxon>Tracheophyta</taxon>
        <taxon>Spermatophyta</taxon>
        <taxon>Magnoliopsida</taxon>
        <taxon>eudicotyledons</taxon>
        <taxon>Gunneridae</taxon>
        <taxon>Pentapetalae</taxon>
        <taxon>rosids</taxon>
        <taxon>malvids</taxon>
        <taxon>Brassicales</taxon>
        <taxon>Brassicaceae</taxon>
        <taxon>Camelineae</taxon>
        <taxon>Arabidopsis</taxon>
    </lineage>
</organism>
<gene>
    <name evidence="3" type="ORF">AT9943_LOCUS21126</name>
</gene>
<feature type="domain" description="DC1" evidence="2">
    <location>
        <begin position="121"/>
        <end position="162"/>
    </location>
</feature>
<sequence>MSLYFEGHEHHVSIIKHRDGLECDACDRSFGDVISCGECKFTVHRKCVFMFDIQEIFDHPSHDGHCLKLLTTGAPDDTDQKCHLCGKKTKRLLYHCSDCKLNVDIDCIIDYICARSPLKLPWHHHPLIKVDLGANMPCDFCNESGIDYCCPRCRFMIHERCASVFDSPEITHPSHVRHPLKLLSNVRLLFLFSMEVMIITYSSLNLDAVNTSAETPKLCMRQLHSCGEPRVIKGRNARVI</sequence>
<feature type="domain" description="DC1" evidence="2">
    <location>
        <begin position="60"/>
        <end position="108"/>
    </location>
</feature>
<dbReference type="Proteomes" id="UP000516314">
    <property type="component" value="Chromosome 5"/>
</dbReference>
<dbReference type="AlphaFoldDB" id="A0A7G2FD71"/>